<proteinExistence type="predicted"/>
<evidence type="ECO:0000256" key="1">
    <source>
        <dbReference type="SAM" id="SignalP"/>
    </source>
</evidence>
<sequence length="117" mass="11964">MRIKVSAGIAVAALLLAGCSTSNELSTNGQSVRFVEEKPGTECQLIGTATGEQSNWLSGQHGDEGGSMRGAANALRNNAAAMGGNVLYGVSSPTQNLLSSFAPTASKMTGQVYKCPN</sequence>
<dbReference type="EMBL" id="LXEO01000064">
    <property type="protein sequence ID" value="OAT15195.1"/>
    <property type="molecule type" value="Genomic_DNA"/>
</dbReference>
<protein>
    <submittedName>
        <fullName evidence="2">Putative membrane protein</fullName>
    </submittedName>
</protein>
<dbReference type="Pfam" id="PF13698">
    <property type="entry name" value="DUF4156"/>
    <property type="match status" value="1"/>
</dbReference>
<dbReference type="RefSeq" id="WP_034461360.1">
    <property type="nucleotide sequence ID" value="NZ_LXEO01000064.1"/>
</dbReference>
<feature type="signal peptide" evidence="1">
    <location>
        <begin position="1"/>
        <end position="22"/>
    </location>
</feature>
<dbReference type="InterPro" id="IPR025294">
    <property type="entry name" value="DUF4156"/>
</dbReference>
<dbReference type="PATRIC" id="fig|1354255.3.peg.4026"/>
<organism evidence="2 3">
    <name type="scientific">Buttiauxella noackiae ATCC 51607</name>
    <dbReference type="NCBI Taxonomy" id="1354255"/>
    <lineage>
        <taxon>Bacteria</taxon>
        <taxon>Pseudomonadati</taxon>
        <taxon>Pseudomonadota</taxon>
        <taxon>Gammaproteobacteria</taxon>
        <taxon>Enterobacterales</taxon>
        <taxon>Enterobacteriaceae</taxon>
        <taxon>Buttiauxella</taxon>
    </lineage>
</organism>
<gene>
    <name evidence="2" type="ORF">M979_3909</name>
</gene>
<feature type="chain" id="PRO_5008592965" evidence="1">
    <location>
        <begin position="23"/>
        <end position="117"/>
    </location>
</feature>
<evidence type="ECO:0000313" key="3">
    <source>
        <dbReference type="Proteomes" id="UP000078286"/>
    </source>
</evidence>
<reference evidence="2 3" key="1">
    <citation type="submission" date="2016-04" db="EMBL/GenBank/DDBJ databases">
        <title>ATOL: Assembling a taxonomically balanced genome-scale reconstruction of the evolutionary history of the Enterobacteriaceae.</title>
        <authorList>
            <person name="Plunkett G.III."/>
            <person name="Neeno-Eckwall E.C."/>
            <person name="Glasner J.D."/>
            <person name="Perna N.T."/>
        </authorList>
    </citation>
    <scope>NUCLEOTIDE SEQUENCE [LARGE SCALE GENOMIC DNA]</scope>
    <source>
        <strain evidence="2 3">ATCC 51607</strain>
    </source>
</reference>
<keyword evidence="3" id="KW-1185">Reference proteome</keyword>
<dbReference type="Proteomes" id="UP000078286">
    <property type="component" value="Unassembled WGS sequence"/>
</dbReference>
<evidence type="ECO:0000313" key="2">
    <source>
        <dbReference type="EMBL" id="OAT15195.1"/>
    </source>
</evidence>
<comment type="caution">
    <text evidence="2">The sequence shown here is derived from an EMBL/GenBank/DDBJ whole genome shotgun (WGS) entry which is preliminary data.</text>
</comment>
<name>A0A1B7HHV4_9ENTR</name>
<accession>A0A1B7HHV4</accession>
<keyword evidence="1" id="KW-0732">Signal</keyword>
<dbReference type="PROSITE" id="PS51257">
    <property type="entry name" value="PROKAR_LIPOPROTEIN"/>
    <property type="match status" value="1"/>
</dbReference>
<dbReference type="AlphaFoldDB" id="A0A1B7HHV4"/>